<gene>
    <name evidence="1" type="ORF">ECRASSUSDP1_LOCUS14514</name>
</gene>
<evidence type="ECO:0000313" key="1">
    <source>
        <dbReference type="EMBL" id="CAI2373174.1"/>
    </source>
</evidence>
<dbReference type="Proteomes" id="UP001295684">
    <property type="component" value="Unassembled WGS sequence"/>
</dbReference>
<evidence type="ECO:0000313" key="2">
    <source>
        <dbReference type="Proteomes" id="UP001295684"/>
    </source>
</evidence>
<sequence>MLSEASCLQKCQRDFLCDKENLSAETTEGEVMTKACFGQRRFLGSCICCNNGRREYIYGRDQTMS</sequence>
<comment type="caution">
    <text evidence="1">The sequence shown here is derived from an EMBL/GenBank/DDBJ whole genome shotgun (WGS) entry which is preliminary data.</text>
</comment>
<reference evidence="1" key="1">
    <citation type="submission" date="2023-07" db="EMBL/GenBank/DDBJ databases">
        <authorList>
            <consortium name="AG Swart"/>
            <person name="Singh M."/>
            <person name="Singh A."/>
            <person name="Seah K."/>
            <person name="Emmerich C."/>
        </authorList>
    </citation>
    <scope>NUCLEOTIDE SEQUENCE</scope>
    <source>
        <strain evidence="1">DP1</strain>
    </source>
</reference>
<dbReference type="AlphaFoldDB" id="A0AAD2CW61"/>
<name>A0AAD2CW61_EUPCR</name>
<protein>
    <submittedName>
        <fullName evidence="1">Uncharacterized protein</fullName>
    </submittedName>
</protein>
<proteinExistence type="predicted"/>
<organism evidence="1 2">
    <name type="scientific">Euplotes crassus</name>
    <dbReference type="NCBI Taxonomy" id="5936"/>
    <lineage>
        <taxon>Eukaryota</taxon>
        <taxon>Sar</taxon>
        <taxon>Alveolata</taxon>
        <taxon>Ciliophora</taxon>
        <taxon>Intramacronucleata</taxon>
        <taxon>Spirotrichea</taxon>
        <taxon>Hypotrichia</taxon>
        <taxon>Euplotida</taxon>
        <taxon>Euplotidae</taxon>
        <taxon>Moneuplotes</taxon>
    </lineage>
</organism>
<keyword evidence="2" id="KW-1185">Reference proteome</keyword>
<dbReference type="EMBL" id="CAMPGE010014507">
    <property type="protein sequence ID" value="CAI2373174.1"/>
    <property type="molecule type" value="Genomic_DNA"/>
</dbReference>
<accession>A0AAD2CW61</accession>